<feature type="transmembrane region" description="Helical" evidence="1">
    <location>
        <begin position="175"/>
        <end position="197"/>
    </location>
</feature>
<keyword evidence="1" id="KW-0472">Membrane</keyword>
<dbReference type="OMA" id="FWISSAK"/>
<keyword evidence="1" id="KW-1133">Transmembrane helix</keyword>
<dbReference type="EMBL" id="KB468146">
    <property type="protein sequence ID" value="PCH43738.1"/>
    <property type="molecule type" value="Genomic_DNA"/>
</dbReference>
<name>A0A2H3K0V7_WOLCO</name>
<dbReference type="Proteomes" id="UP000218811">
    <property type="component" value="Unassembled WGS sequence"/>
</dbReference>
<evidence type="ECO:0000313" key="2">
    <source>
        <dbReference type="EMBL" id="PCH43738.1"/>
    </source>
</evidence>
<keyword evidence="3" id="KW-1185">Reference proteome</keyword>
<organism evidence="2 3">
    <name type="scientific">Wolfiporia cocos (strain MD-104)</name>
    <name type="common">Brown rot fungus</name>
    <dbReference type="NCBI Taxonomy" id="742152"/>
    <lineage>
        <taxon>Eukaryota</taxon>
        <taxon>Fungi</taxon>
        <taxon>Dikarya</taxon>
        <taxon>Basidiomycota</taxon>
        <taxon>Agaricomycotina</taxon>
        <taxon>Agaricomycetes</taxon>
        <taxon>Polyporales</taxon>
        <taxon>Phaeolaceae</taxon>
        <taxon>Wolfiporia</taxon>
    </lineage>
</organism>
<reference evidence="2 3" key="1">
    <citation type="journal article" date="2012" name="Science">
        <title>The Paleozoic origin of enzymatic lignin decomposition reconstructed from 31 fungal genomes.</title>
        <authorList>
            <person name="Floudas D."/>
            <person name="Binder M."/>
            <person name="Riley R."/>
            <person name="Barry K."/>
            <person name="Blanchette R.A."/>
            <person name="Henrissat B."/>
            <person name="Martinez A.T."/>
            <person name="Otillar R."/>
            <person name="Spatafora J.W."/>
            <person name="Yadav J.S."/>
            <person name="Aerts A."/>
            <person name="Benoit I."/>
            <person name="Boyd A."/>
            <person name="Carlson A."/>
            <person name="Copeland A."/>
            <person name="Coutinho P.M."/>
            <person name="de Vries R.P."/>
            <person name="Ferreira P."/>
            <person name="Findley K."/>
            <person name="Foster B."/>
            <person name="Gaskell J."/>
            <person name="Glotzer D."/>
            <person name="Gorecki P."/>
            <person name="Heitman J."/>
            <person name="Hesse C."/>
            <person name="Hori C."/>
            <person name="Igarashi K."/>
            <person name="Jurgens J.A."/>
            <person name="Kallen N."/>
            <person name="Kersten P."/>
            <person name="Kohler A."/>
            <person name="Kuees U."/>
            <person name="Kumar T.K.A."/>
            <person name="Kuo A."/>
            <person name="LaButti K."/>
            <person name="Larrondo L.F."/>
            <person name="Lindquist E."/>
            <person name="Ling A."/>
            <person name="Lombard V."/>
            <person name="Lucas S."/>
            <person name="Lundell T."/>
            <person name="Martin R."/>
            <person name="McLaughlin D.J."/>
            <person name="Morgenstern I."/>
            <person name="Morin E."/>
            <person name="Murat C."/>
            <person name="Nagy L.G."/>
            <person name="Nolan M."/>
            <person name="Ohm R.A."/>
            <person name="Patyshakuliyeva A."/>
            <person name="Rokas A."/>
            <person name="Ruiz-Duenas F.J."/>
            <person name="Sabat G."/>
            <person name="Salamov A."/>
            <person name="Samejima M."/>
            <person name="Schmutz J."/>
            <person name="Slot J.C."/>
            <person name="St John F."/>
            <person name="Stenlid J."/>
            <person name="Sun H."/>
            <person name="Sun S."/>
            <person name="Syed K."/>
            <person name="Tsang A."/>
            <person name="Wiebenga A."/>
            <person name="Young D."/>
            <person name="Pisabarro A."/>
            <person name="Eastwood D.C."/>
            <person name="Martin F."/>
            <person name="Cullen D."/>
            <person name="Grigoriev I.V."/>
            <person name="Hibbett D.S."/>
        </authorList>
    </citation>
    <scope>NUCLEOTIDE SEQUENCE [LARGE SCALE GENOMIC DNA]</scope>
    <source>
        <strain evidence="2 3">MD-104</strain>
    </source>
</reference>
<sequence>MSANSSHFEFPAPIGGVPFPLDFGPAVFFAVIYAICVPLVLFRLALPSSRTFVILGTMIFTVERIVDFALRAEEAHSPSKRVSKYFVSYLQTAYAAGFIGIGQDLVVLARAFLVNSTHGDDSAHSAGSSRVDVGSRDLEDAQPLTGWPYVRFPRARADEPRRRFWTRRACGAMSLLYWAAVILATVSGATYFAGIASASQAQLTQQTRYAATVLTLVLLQATNWLVLWSLMTCPYRIARVPALVLCLVANLLTVTSVYRLAAMHHQTTALLSTAPGSLNSAPAKAVFYALHIAPEWLAGAVLLGVNVRKMFDTGLMGDWRSREVSKN</sequence>
<dbReference type="OrthoDB" id="2562239at2759"/>
<feature type="transmembrane region" description="Helical" evidence="1">
    <location>
        <begin position="209"/>
        <end position="230"/>
    </location>
</feature>
<proteinExistence type="predicted"/>
<feature type="transmembrane region" description="Helical" evidence="1">
    <location>
        <begin position="285"/>
        <end position="307"/>
    </location>
</feature>
<gene>
    <name evidence="2" type="ORF">WOLCODRAFT_18531</name>
</gene>
<feature type="transmembrane region" description="Helical" evidence="1">
    <location>
        <begin position="26"/>
        <end position="46"/>
    </location>
</feature>
<evidence type="ECO:0000313" key="3">
    <source>
        <dbReference type="Proteomes" id="UP000218811"/>
    </source>
</evidence>
<keyword evidence="1" id="KW-0812">Transmembrane</keyword>
<feature type="transmembrane region" description="Helical" evidence="1">
    <location>
        <begin position="242"/>
        <end position="261"/>
    </location>
</feature>
<dbReference type="AlphaFoldDB" id="A0A2H3K0V7"/>
<protein>
    <submittedName>
        <fullName evidence="2">Uncharacterized protein</fullName>
    </submittedName>
</protein>
<evidence type="ECO:0000256" key="1">
    <source>
        <dbReference type="SAM" id="Phobius"/>
    </source>
</evidence>
<accession>A0A2H3K0V7</accession>